<evidence type="ECO:0000256" key="2">
    <source>
        <dbReference type="SAM" id="Phobius"/>
    </source>
</evidence>
<evidence type="ECO:0000313" key="4">
    <source>
        <dbReference type="Proteomes" id="UP001500889"/>
    </source>
</evidence>
<feature type="transmembrane region" description="Helical" evidence="2">
    <location>
        <begin position="61"/>
        <end position="86"/>
    </location>
</feature>
<proteinExistence type="predicted"/>
<feature type="region of interest" description="Disordered" evidence="1">
    <location>
        <begin position="229"/>
        <end position="267"/>
    </location>
</feature>
<protein>
    <submittedName>
        <fullName evidence="3">Uncharacterized protein</fullName>
    </submittedName>
</protein>
<evidence type="ECO:0000256" key="1">
    <source>
        <dbReference type="SAM" id="MobiDB-lite"/>
    </source>
</evidence>
<keyword evidence="2" id="KW-0472">Membrane</keyword>
<keyword evidence="2" id="KW-1133">Transmembrane helix</keyword>
<dbReference type="Proteomes" id="UP001500889">
    <property type="component" value="Chromosome U"/>
</dbReference>
<gene>
    <name evidence="3" type="ORF">DMAD_11500</name>
</gene>
<dbReference type="EMBL" id="AP029264">
    <property type="protein sequence ID" value="BFF93701.1"/>
    <property type="molecule type" value="Genomic_DNA"/>
</dbReference>
<sequence>MVSKISCVTAGVLHLIGASFFVPQPQDQCSAAPKLGSFMFLLATLLFLGNSQVIPRRYMQMAPGIISFVELLLTVFVQEWLMHVLWCSMERFIHRMARIFCQNCFWCEFGVETLSTVLMGLSALYVVAEVVCPPKVKATVERTFVRVLDRLPINRGSGSIVEMIKDLRFYVRGAIFFFRLTRDQRMLIINVFEVQVERAKRGILEAMQAEQDHYQDIAAESEEEAAWMKKQGEDKESLESSLKNKEPSSEITKLISNTQNQEKPLQIDSLKHPLEFLGEEEPPECLETQDEPPFEF</sequence>
<organism evidence="3 4">
    <name type="scientific">Drosophila madeirensis</name>
    <name type="common">Fruit fly</name>
    <dbReference type="NCBI Taxonomy" id="30013"/>
    <lineage>
        <taxon>Eukaryota</taxon>
        <taxon>Metazoa</taxon>
        <taxon>Ecdysozoa</taxon>
        <taxon>Arthropoda</taxon>
        <taxon>Hexapoda</taxon>
        <taxon>Insecta</taxon>
        <taxon>Pterygota</taxon>
        <taxon>Neoptera</taxon>
        <taxon>Endopterygota</taxon>
        <taxon>Diptera</taxon>
        <taxon>Brachycera</taxon>
        <taxon>Muscomorpha</taxon>
        <taxon>Ephydroidea</taxon>
        <taxon>Drosophilidae</taxon>
        <taxon>Drosophila</taxon>
        <taxon>Sophophora</taxon>
    </lineage>
</organism>
<feature type="compositionally biased region" description="Polar residues" evidence="1">
    <location>
        <begin position="249"/>
        <end position="263"/>
    </location>
</feature>
<feature type="region of interest" description="Disordered" evidence="1">
    <location>
        <begin position="277"/>
        <end position="296"/>
    </location>
</feature>
<dbReference type="InterPro" id="IPR032145">
    <property type="entry name" value="DUF4818"/>
</dbReference>
<reference evidence="3 4" key="1">
    <citation type="submission" date="2024-02" db="EMBL/GenBank/DDBJ databases">
        <title>A chromosome-level genome assembly of Drosophila madeirensis, a fruit fly species endemic to Madeira island.</title>
        <authorList>
            <person name="Tomihara K."/>
            <person name="Llopart A."/>
            <person name="Yamamoto D."/>
        </authorList>
    </citation>
    <scope>NUCLEOTIDE SEQUENCE [LARGE SCALE GENOMIC DNA]</scope>
    <source>
        <strain evidence="3 4">RF1</strain>
    </source>
</reference>
<feature type="transmembrane region" description="Helical" evidence="2">
    <location>
        <begin position="31"/>
        <end position="49"/>
    </location>
</feature>
<dbReference type="Pfam" id="PF16089">
    <property type="entry name" value="DUF4818"/>
    <property type="match status" value="1"/>
</dbReference>
<evidence type="ECO:0000313" key="3">
    <source>
        <dbReference type="EMBL" id="BFF93701.1"/>
    </source>
</evidence>
<dbReference type="AlphaFoldDB" id="A0AAU9FD63"/>
<keyword evidence="4" id="KW-1185">Reference proteome</keyword>
<accession>A0AAU9FD63</accession>
<keyword evidence="2" id="KW-0812">Transmembrane</keyword>
<feature type="compositionally biased region" description="Basic and acidic residues" evidence="1">
    <location>
        <begin position="229"/>
        <end position="248"/>
    </location>
</feature>
<name>A0AAU9FD63_DROMD</name>